<feature type="region of interest" description="Disordered" evidence="1">
    <location>
        <begin position="1"/>
        <end position="61"/>
    </location>
</feature>
<gene>
    <name evidence="2" type="ORF">OE88DRAFT_1663205</name>
</gene>
<feature type="compositionally biased region" description="Low complexity" evidence="1">
    <location>
        <begin position="29"/>
        <end position="60"/>
    </location>
</feature>
<dbReference type="AlphaFoldDB" id="A0A5C3N591"/>
<reference evidence="2 3" key="1">
    <citation type="journal article" date="2019" name="Nat. Ecol. Evol.">
        <title>Megaphylogeny resolves global patterns of mushroom evolution.</title>
        <authorList>
            <person name="Varga T."/>
            <person name="Krizsan K."/>
            <person name="Foldi C."/>
            <person name="Dima B."/>
            <person name="Sanchez-Garcia M."/>
            <person name="Sanchez-Ramirez S."/>
            <person name="Szollosi G.J."/>
            <person name="Szarkandi J.G."/>
            <person name="Papp V."/>
            <person name="Albert L."/>
            <person name="Andreopoulos W."/>
            <person name="Angelini C."/>
            <person name="Antonin V."/>
            <person name="Barry K.W."/>
            <person name="Bougher N.L."/>
            <person name="Buchanan P."/>
            <person name="Buyck B."/>
            <person name="Bense V."/>
            <person name="Catcheside P."/>
            <person name="Chovatia M."/>
            <person name="Cooper J."/>
            <person name="Damon W."/>
            <person name="Desjardin D."/>
            <person name="Finy P."/>
            <person name="Geml J."/>
            <person name="Haridas S."/>
            <person name="Hughes K."/>
            <person name="Justo A."/>
            <person name="Karasinski D."/>
            <person name="Kautmanova I."/>
            <person name="Kiss B."/>
            <person name="Kocsube S."/>
            <person name="Kotiranta H."/>
            <person name="LaButti K.M."/>
            <person name="Lechner B.E."/>
            <person name="Liimatainen K."/>
            <person name="Lipzen A."/>
            <person name="Lukacs Z."/>
            <person name="Mihaltcheva S."/>
            <person name="Morgado L.N."/>
            <person name="Niskanen T."/>
            <person name="Noordeloos M.E."/>
            <person name="Ohm R.A."/>
            <person name="Ortiz-Santana B."/>
            <person name="Ovrebo C."/>
            <person name="Racz N."/>
            <person name="Riley R."/>
            <person name="Savchenko A."/>
            <person name="Shiryaev A."/>
            <person name="Soop K."/>
            <person name="Spirin V."/>
            <person name="Szebenyi C."/>
            <person name="Tomsovsky M."/>
            <person name="Tulloss R.E."/>
            <person name="Uehling J."/>
            <person name="Grigoriev I.V."/>
            <person name="Vagvolgyi C."/>
            <person name="Papp T."/>
            <person name="Martin F.M."/>
            <person name="Miettinen O."/>
            <person name="Hibbett D.S."/>
            <person name="Nagy L.G."/>
        </authorList>
    </citation>
    <scope>NUCLEOTIDE SEQUENCE [LARGE SCALE GENOMIC DNA]</scope>
    <source>
        <strain evidence="2 3">OMC1185</strain>
    </source>
</reference>
<dbReference type="Proteomes" id="UP000305948">
    <property type="component" value="Unassembled WGS sequence"/>
</dbReference>
<keyword evidence="3" id="KW-1185">Reference proteome</keyword>
<evidence type="ECO:0000313" key="3">
    <source>
        <dbReference type="Proteomes" id="UP000305948"/>
    </source>
</evidence>
<protein>
    <submittedName>
        <fullName evidence="2">Uncharacterized protein</fullName>
    </submittedName>
</protein>
<organism evidence="2 3">
    <name type="scientific">Heliocybe sulcata</name>
    <dbReference type="NCBI Taxonomy" id="5364"/>
    <lineage>
        <taxon>Eukaryota</taxon>
        <taxon>Fungi</taxon>
        <taxon>Dikarya</taxon>
        <taxon>Basidiomycota</taxon>
        <taxon>Agaricomycotina</taxon>
        <taxon>Agaricomycetes</taxon>
        <taxon>Gloeophyllales</taxon>
        <taxon>Gloeophyllaceae</taxon>
        <taxon>Heliocybe</taxon>
    </lineage>
</organism>
<sequence length="159" mass="16936">MSAPIDIPRSSSAASSQEKYVPVHRRKQSGSSSSSSSRSSSPNSTSASLPSSLSSKTSVSVYPQSSENHIPLIQYTPAELLALAASPLSRIAPAAYATIVSVAPEIVVSRSAAKRNVNARRRPGQRRAGVKKMVWAPSESRNVRAVVVQEGDLTWRSHP</sequence>
<feature type="compositionally biased region" description="Polar residues" evidence="1">
    <location>
        <begin position="9"/>
        <end position="18"/>
    </location>
</feature>
<evidence type="ECO:0000256" key="1">
    <source>
        <dbReference type="SAM" id="MobiDB-lite"/>
    </source>
</evidence>
<evidence type="ECO:0000313" key="2">
    <source>
        <dbReference type="EMBL" id="TFK48931.1"/>
    </source>
</evidence>
<dbReference type="EMBL" id="ML213517">
    <property type="protein sequence ID" value="TFK48931.1"/>
    <property type="molecule type" value="Genomic_DNA"/>
</dbReference>
<proteinExistence type="predicted"/>
<name>A0A5C3N591_9AGAM</name>
<accession>A0A5C3N591</accession>